<evidence type="ECO:0000313" key="2">
    <source>
        <dbReference type="EMBL" id="MBV7264608.1"/>
    </source>
</evidence>
<accession>A0ABS6SJF9</accession>
<keyword evidence="3" id="KW-1185">Reference proteome</keyword>
<sequence>MIDQPPSIAQPSEQTEAVAPHLPTGERADGSVLIDLMPLSPPPTQCTEEEPEPDPFNPEIVVCGETVLSPRLGTEYGPSADELIQGSAVPRASWQLSDNASVELNGAQTGVGGFSANGGEMRVKIDF</sequence>
<feature type="region of interest" description="Disordered" evidence="1">
    <location>
        <begin position="1"/>
        <end position="58"/>
    </location>
</feature>
<dbReference type="RefSeq" id="WP_218315164.1">
    <property type="nucleotide sequence ID" value="NZ_JAGSPB010000001.1"/>
</dbReference>
<proteinExistence type="predicted"/>
<dbReference type="EMBL" id="JAGSPB010000001">
    <property type="protein sequence ID" value="MBV7264608.1"/>
    <property type="molecule type" value="Genomic_DNA"/>
</dbReference>
<gene>
    <name evidence="2" type="ORF">KCG45_00270</name>
</gene>
<evidence type="ECO:0000256" key="1">
    <source>
        <dbReference type="SAM" id="MobiDB-lite"/>
    </source>
</evidence>
<reference evidence="2 3" key="1">
    <citation type="submission" date="2021-04" db="EMBL/GenBank/DDBJ databases">
        <authorList>
            <person name="Pira H."/>
            <person name="Risdian C."/>
            <person name="Wink J."/>
        </authorList>
    </citation>
    <scope>NUCLEOTIDE SEQUENCE [LARGE SCALE GENOMIC DNA]</scope>
    <source>
        <strain evidence="2 3">WH131</strain>
    </source>
</reference>
<evidence type="ECO:0000313" key="3">
    <source>
        <dbReference type="Proteomes" id="UP000699975"/>
    </source>
</evidence>
<dbReference type="Proteomes" id="UP000699975">
    <property type="component" value="Unassembled WGS sequence"/>
</dbReference>
<comment type="caution">
    <text evidence="2">The sequence shown here is derived from an EMBL/GenBank/DDBJ whole genome shotgun (WGS) entry which is preliminary data.</text>
</comment>
<name>A0ABS6SJF9_9SPHN</name>
<protein>
    <submittedName>
        <fullName evidence="2">Uncharacterized protein</fullName>
    </submittedName>
</protein>
<organism evidence="2 3">
    <name type="scientific">Erythrobacter ani</name>
    <dbReference type="NCBI Taxonomy" id="2827235"/>
    <lineage>
        <taxon>Bacteria</taxon>
        <taxon>Pseudomonadati</taxon>
        <taxon>Pseudomonadota</taxon>
        <taxon>Alphaproteobacteria</taxon>
        <taxon>Sphingomonadales</taxon>
        <taxon>Erythrobacteraceae</taxon>
        <taxon>Erythrobacter/Porphyrobacter group</taxon>
        <taxon>Erythrobacter</taxon>
    </lineage>
</organism>